<gene>
    <name evidence="1" type="ORF">SCLCIDRAFT_1220889</name>
</gene>
<evidence type="ECO:0000313" key="2">
    <source>
        <dbReference type="Proteomes" id="UP000053989"/>
    </source>
</evidence>
<organism evidence="1 2">
    <name type="scientific">Scleroderma citrinum Foug A</name>
    <dbReference type="NCBI Taxonomy" id="1036808"/>
    <lineage>
        <taxon>Eukaryota</taxon>
        <taxon>Fungi</taxon>
        <taxon>Dikarya</taxon>
        <taxon>Basidiomycota</taxon>
        <taxon>Agaricomycotina</taxon>
        <taxon>Agaricomycetes</taxon>
        <taxon>Agaricomycetidae</taxon>
        <taxon>Boletales</taxon>
        <taxon>Sclerodermatineae</taxon>
        <taxon>Sclerodermataceae</taxon>
        <taxon>Scleroderma</taxon>
    </lineage>
</organism>
<sequence length="53" mass="5827">MPHRFNPLLSLPVLTGTTGSLRSNRAFRASSQAWSSIKSSIRFGYSVFPAKVT</sequence>
<keyword evidence="2" id="KW-1185">Reference proteome</keyword>
<dbReference type="EMBL" id="KN822128">
    <property type="protein sequence ID" value="KIM55717.1"/>
    <property type="molecule type" value="Genomic_DNA"/>
</dbReference>
<dbReference type="Proteomes" id="UP000053989">
    <property type="component" value="Unassembled WGS sequence"/>
</dbReference>
<dbReference type="HOGENOM" id="CLU_3070013_0_0_1"/>
<proteinExistence type="predicted"/>
<dbReference type="InParanoid" id="A0A0C2ZT33"/>
<accession>A0A0C2ZT33</accession>
<dbReference type="AlphaFoldDB" id="A0A0C2ZT33"/>
<name>A0A0C2ZT33_9AGAM</name>
<protein>
    <submittedName>
        <fullName evidence="1">Uncharacterized protein</fullName>
    </submittedName>
</protein>
<reference evidence="1 2" key="1">
    <citation type="submission" date="2014-04" db="EMBL/GenBank/DDBJ databases">
        <authorList>
            <consortium name="DOE Joint Genome Institute"/>
            <person name="Kuo A."/>
            <person name="Kohler A."/>
            <person name="Nagy L.G."/>
            <person name="Floudas D."/>
            <person name="Copeland A."/>
            <person name="Barry K.W."/>
            <person name="Cichocki N."/>
            <person name="Veneault-Fourrey C."/>
            <person name="LaButti K."/>
            <person name="Lindquist E.A."/>
            <person name="Lipzen A."/>
            <person name="Lundell T."/>
            <person name="Morin E."/>
            <person name="Murat C."/>
            <person name="Sun H."/>
            <person name="Tunlid A."/>
            <person name="Henrissat B."/>
            <person name="Grigoriev I.V."/>
            <person name="Hibbett D.S."/>
            <person name="Martin F."/>
            <person name="Nordberg H.P."/>
            <person name="Cantor M.N."/>
            <person name="Hua S.X."/>
        </authorList>
    </citation>
    <scope>NUCLEOTIDE SEQUENCE [LARGE SCALE GENOMIC DNA]</scope>
    <source>
        <strain evidence="1 2">Foug A</strain>
    </source>
</reference>
<reference evidence="2" key="2">
    <citation type="submission" date="2015-01" db="EMBL/GenBank/DDBJ databases">
        <title>Evolutionary Origins and Diversification of the Mycorrhizal Mutualists.</title>
        <authorList>
            <consortium name="DOE Joint Genome Institute"/>
            <consortium name="Mycorrhizal Genomics Consortium"/>
            <person name="Kohler A."/>
            <person name="Kuo A."/>
            <person name="Nagy L.G."/>
            <person name="Floudas D."/>
            <person name="Copeland A."/>
            <person name="Barry K.W."/>
            <person name="Cichocki N."/>
            <person name="Veneault-Fourrey C."/>
            <person name="LaButti K."/>
            <person name="Lindquist E.A."/>
            <person name="Lipzen A."/>
            <person name="Lundell T."/>
            <person name="Morin E."/>
            <person name="Murat C."/>
            <person name="Riley R."/>
            <person name="Ohm R."/>
            <person name="Sun H."/>
            <person name="Tunlid A."/>
            <person name="Henrissat B."/>
            <person name="Grigoriev I.V."/>
            <person name="Hibbett D.S."/>
            <person name="Martin F."/>
        </authorList>
    </citation>
    <scope>NUCLEOTIDE SEQUENCE [LARGE SCALE GENOMIC DNA]</scope>
    <source>
        <strain evidence="2">Foug A</strain>
    </source>
</reference>
<evidence type="ECO:0000313" key="1">
    <source>
        <dbReference type="EMBL" id="KIM55717.1"/>
    </source>
</evidence>